<evidence type="ECO:0000313" key="2">
    <source>
        <dbReference type="Proteomes" id="UP000070371"/>
    </source>
</evidence>
<dbReference type="PANTHER" id="PTHR36452:SF1">
    <property type="entry name" value="DUF2461 DOMAIN-CONTAINING PROTEIN"/>
    <property type="match status" value="1"/>
</dbReference>
<keyword evidence="2" id="KW-1185">Reference proteome</keyword>
<dbReference type="InterPro" id="IPR015996">
    <property type="entry name" value="UCP028451"/>
</dbReference>
<dbReference type="EMBL" id="CP014327">
    <property type="protein sequence ID" value="AML53003.1"/>
    <property type="molecule type" value="Genomic_DNA"/>
</dbReference>
<protein>
    <recommendedName>
        <fullName evidence="3">TIGR02453 family protein</fullName>
    </recommendedName>
</protein>
<dbReference type="Proteomes" id="UP000070371">
    <property type="component" value="Chromosome"/>
</dbReference>
<dbReference type="PIRSF" id="PIRSF028451">
    <property type="entry name" value="UCP028451"/>
    <property type="match status" value="1"/>
</dbReference>
<dbReference type="STRING" id="1579316.RC74_18630"/>
<evidence type="ECO:0008006" key="3">
    <source>
        <dbReference type="Google" id="ProtNLM"/>
    </source>
</evidence>
<dbReference type="KEGG" id="hat:RC74_18630"/>
<dbReference type="Pfam" id="PF09365">
    <property type="entry name" value="DUF2461"/>
    <property type="match status" value="1"/>
</dbReference>
<organism evidence="1 2">
    <name type="scientific">Falsihalocynthiibacter arcticus</name>
    <dbReference type="NCBI Taxonomy" id="1579316"/>
    <lineage>
        <taxon>Bacteria</taxon>
        <taxon>Pseudomonadati</taxon>
        <taxon>Pseudomonadota</taxon>
        <taxon>Alphaproteobacteria</taxon>
        <taxon>Rhodobacterales</taxon>
        <taxon>Roseobacteraceae</taxon>
        <taxon>Falsihalocynthiibacter</taxon>
    </lineage>
</organism>
<sequence length="217" mass="24294">MVEPETFTFLTDLGQNNRKVWLDAHRDARDDALRNFAGIAMTLHDYAHRFDPFVAEAVCKPKQSYTKLYQEPRDRIGRALYRSGVDVFANAGHPSEDFGYYLHIEPGNCHAGAALFQPSKPALARMRSRLVDDPEGLTDVLADAAFKKTFPEGVVTRKTLNAVPDGFVSGDPAEPYLKMVGLGCRKDLTDALLLDDEVIDLLIEIFRASTPLVRYFD</sequence>
<evidence type="ECO:0000313" key="1">
    <source>
        <dbReference type="EMBL" id="AML53003.1"/>
    </source>
</evidence>
<dbReference type="OrthoDB" id="9794241at2"/>
<dbReference type="InterPro" id="IPR012808">
    <property type="entry name" value="CHP02453"/>
</dbReference>
<gene>
    <name evidence="1" type="ORF">RC74_18630</name>
</gene>
<reference evidence="1 2" key="1">
    <citation type="submission" date="2016-02" db="EMBL/GenBank/DDBJ databases">
        <title>Complete genome sequence of Halocynthiibacter arcticus PAMC 20958t from arctic marine sediment.</title>
        <authorList>
            <person name="Lee Y.M."/>
            <person name="Baek K."/>
            <person name="Lee H.K."/>
            <person name="Shin S.C."/>
        </authorList>
    </citation>
    <scope>NUCLEOTIDE SEQUENCE [LARGE SCALE GENOMIC DNA]</scope>
    <source>
        <strain evidence="1">PAMC 20958</strain>
    </source>
</reference>
<accession>A0A126V3Y8</accession>
<dbReference type="RefSeq" id="WP_039003739.1">
    <property type="nucleotide sequence ID" value="NZ_CP014327.1"/>
</dbReference>
<name>A0A126V3Y8_9RHOB</name>
<dbReference type="PANTHER" id="PTHR36452">
    <property type="entry name" value="CHROMOSOME 12, WHOLE GENOME SHOTGUN SEQUENCE"/>
    <property type="match status" value="1"/>
</dbReference>
<dbReference type="AlphaFoldDB" id="A0A126V3Y8"/>
<proteinExistence type="predicted"/>